<reference evidence="1" key="1">
    <citation type="submission" date="2017-07" db="EMBL/GenBank/DDBJ databases">
        <title>Taro Niue Genome Assembly and Annotation.</title>
        <authorList>
            <person name="Atibalentja N."/>
            <person name="Keating K."/>
            <person name="Fields C.J."/>
        </authorList>
    </citation>
    <scope>NUCLEOTIDE SEQUENCE</scope>
    <source>
        <strain evidence="1">Niue_2</strain>
        <tissue evidence="1">Leaf</tissue>
    </source>
</reference>
<dbReference type="EMBL" id="NMUH01000068">
    <property type="protein sequence ID" value="MQL70440.1"/>
    <property type="molecule type" value="Genomic_DNA"/>
</dbReference>
<name>A0A843TMC9_COLES</name>
<evidence type="ECO:0000313" key="1">
    <source>
        <dbReference type="EMBL" id="MQL70440.1"/>
    </source>
</evidence>
<dbReference type="Proteomes" id="UP000652761">
    <property type="component" value="Unassembled WGS sequence"/>
</dbReference>
<accession>A0A843TMC9</accession>
<proteinExistence type="predicted"/>
<keyword evidence="2" id="KW-1185">Reference proteome</keyword>
<comment type="caution">
    <text evidence="1">The sequence shown here is derived from an EMBL/GenBank/DDBJ whole genome shotgun (WGS) entry which is preliminary data.</text>
</comment>
<sequence length="124" mass="13265">MTSGCICGRVLCCSVSTVEPVRGWVPCWASFAKLILPLLPSRFELEGAGARVWTVSVVPLVVSSISHGGGPRVGYLEGSGYRILGSLQLVVLHTRGARAEVVSSHSCRESVRVSWSEEEVVIPT</sequence>
<gene>
    <name evidence="1" type="ORF">Taro_002753</name>
</gene>
<dbReference type="AlphaFoldDB" id="A0A843TMC9"/>
<evidence type="ECO:0000313" key="2">
    <source>
        <dbReference type="Proteomes" id="UP000652761"/>
    </source>
</evidence>
<protein>
    <submittedName>
        <fullName evidence="1">Uncharacterized protein</fullName>
    </submittedName>
</protein>
<organism evidence="1 2">
    <name type="scientific">Colocasia esculenta</name>
    <name type="common">Wild taro</name>
    <name type="synonym">Arum esculentum</name>
    <dbReference type="NCBI Taxonomy" id="4460"/>
    <lineage>
        <taxon>Eukaryota</taxon>
        <taxon>Viridiplantae</taxon>
        <taxon>Streptophyta</taxon>
        <taxon>Embryophyta</taxon>
        <taxon>Tracheophyta</taxon>
        <taxon>Spermatophyta</taxon>
        <taxon>Magnoliopsida</taxon>
        <taxon>Liliopsida</taxon>
        <taxon>Araceae</taxon>
        <taxon>Aroideae</taxon>
        <taxon>Colocasieae</taxon>
        <taxon>Colocasia</taxon>
    </lineage>
</organism>